<comment type="caution">
    <text evidence="2">The sequence shown here is derived from an EMBL/GenBank/DDBJ whole genome shotgun (WGS) entry which is preliminary data.</text>
</comment>
<organism evidence="2 3">
    <name type="scientific">Paramuricea clavata</name>
    <name type="common">Red gorgonian</name>
    <name type="synonym">Violescent sea-whip</name>
    <dbReference type="NCBI Taxonomy" id="317549"/>
    <lineage>
        <taxon>Eukaryota</taxon>
        <taxon>Metazoa</taxon>
        <taxon>Cnidaria</taxon>
        <taxon>Anthozoa</taxon>
        <taxon>Octocorallia</taxon>
        <taxon>Malacalcyonacea</taxon>
        <taxon>Plexauridae</taxon>
        <taxon>Paramuricea</taxon>
    </lineage>
</organism>
<dbReference type="GO" id="GO:0009100">
    <property type="term" value="P:glycoprotein metabolic process"/>
    <property type="evidence" value="ECO:0007669"/>
    <property type="project" value="UniProtKB-ARBA"/>
</dbReference>
<protein>
    <recommendedName>
        <fullName evidence="1">LicD/FKTN/FKRP nucleotidyltransferase domain-containing protein</fullName>
    </recommendedName>
</protein>
<dbReference type="PANTHER" id="PTHR13627:SF31">
    <property type="entry name" value="RIBITOL 5-PHOSPHATE TRANSFERASE FKRP"/>
    <property type="match status" value="1"/>
</dbReference>
<dbReference type="Pfam" id="PF04991">
    <property type="entry name" value="LicD"/>
    <property type="match status" value="1"/>
</dbReference>
<proteinExistence type="predicted"/>
<evidence type="ECO:0000313" key="2">
    <source>
        <dbReference type="EMBL" id="CAB3985210.1"/>
    </source>
</evidence>
<dbReference type="InterPro" id="IPR007074">
    <property type="entry name" value="LicD/FKTN/FKRP_NTP_transf"/>
</dbReference>
<dbReference type="OrthoDB" id="5958806at2759"/>
<feature type="domain" description="LicD/FKTN/FKRP nucleotidyltransferase" evidence="1">
    <location>
        <begin position="311"/>
        <end position="350"/>
    </location>
</feature>
<evidence type="ECO:0000259" key="1">
    <source>
        <dbReference type="Pfam" id="PF04991"/>
    </source>
</evidence>
<dbReference type="AlphaFoldDB" id="A0A7D9DHX8"/>
<accession>A0A7D9DHX8</accession>
<dbReference type="InterPro" id="IPR052613">
    <property type="entry name" value="LicD_transferase"/>
</dbReference>
<sequence>MAFYLRSKCSACWRYYLLFLCFIWSLIILLNELLDPCNFTITQGIQSFSSKLNCHLADNFQSKALYTDVEVVGIDETTSEPSGKAKYILVLPRKTSCISCTRESCHGVRHLVNILESWSDFDGATCSDDNHSIFNTSIKSCIFFTKHWSIVIQEGGEIQTRQIAGQLLTFFNCNIVEAPFLIRRNVFNRLGLRPSHGETTLIDFFLRSKGALKIASSLNCSFTDEQLVTDRGAMETKQIYLDYGLLGFNHNILRVIRENSVTWTQCSRNVYYCPNKPLQEIGNSISGKLSLFCCDVALNQYLIDAVDGLSKAGIDYRLSFGTLLGAVRSKNIIPWTKDIDIDLTLEDYKDSNAFNRLQQIMQKKHYSTPLIYELRRIIPLFPLKTQVPDLFKHDLFSKTILEQMKGVLPIKQPEWNSIGYVDIYPYEEPRASPTNITINGRGYKTHSDPETYLEKAFGHSWRVIQSGYKSKDPHKPWLWKLDTSMVQEDIPTPKGYCGIYRTSSVVILGITGFPFIICTFIPILVRKVKGMTFSK</sequence>
<dbReference type="Proteomes" id="UP001152795">
    <property type="component" value="Unassembled WGS sequence"/>
</dbReference>
<keyword evidence="3" id="KW-1185">Reference proteome</keyword>
<reference evidence="2" key="1">
    <citation type="submission" date="2020-04" db="EMBL/GenBank/DDBJ databases">
        <authorList>
            <person name="Alioto T."/>
            <person name="Alioto T."/>
            <person name="Gomez Garrido J."/>
        </authorList>
    </citation>
    <scope>NUCLEOTIDE SEQUENCE</scope>
    <source>
        <strain evidence="2">A484AB</strain>
    </source>
</reference>
<evidence type="ECO:0000313" key="3">
    <source>
        <dbReference type="Proteomes" id="UP001152795"/>
    </source>
</evidence>
<name>A0A7D9DHX8_PARCT</name>
<dbReference type="EMBL" id="CACRXK020000842">
    <property type="protein sequence ID" value="CAB3985210.1"/>
    <property type="molecule type" value="Genomic_DNA"/>
</dbReference>
<dbReference type="PANTHER" id="PTHR13627">
    <property type="entry name" value="FUKUTIN RELATED PROTEIN"/>
    <property type="match status" value="1"/>
</dbReference>
<gene>
    <name evidence="2" type="ORF">PACLA_8A022000</name>
</gene>